<name>A0A541B7R4_9NOCA</name>
<proteinExistence type="predicted"/>
<dbReference type="EMBL" id="VIGH01000006">
    <property type="protein sequence ID" value="TQF68354.1"/>
    <property type="molecule type" value="Genomic_DNA"/>
</dbReference>
<accession>A0A541B7R4</accession>
<evidence type="ECO:0000313" key="1">
    <source>
        <dbReference type="EMBL" id="TQF68354.1"/>
    </source>
</evidence>
<protein>
    <submittedName>
        <fullName evidence="1">Uncharacterized protein</fullName>
    </submittedName>
</protein>
<comment type="caution">
    <text evidence="1">The sequence shown here is derived from an EMBL/GenBank/DDBJ whole genome shotgun (WGS) entry which is preliminary data.</text>
</comment>
<dbReference type="Proteomes" id="UP000316256">
    <property type="component" value="Unassembled WGS sequence"/>
</dbReference>
<gene>
    <name evidence="1" type="ORF">FK531_14805</name>
</gene>
<evidence type="ECO:0000313" key="2">
    <source>
        <dbReference type="Proteomes" id="UP000316256"/>
    </source>
</evidence>
<dbReference type="RefSeq" id="WP_142100576.1">
    <property type="nucleotide sequence ID" value="NZ_VIGH01000006.1"/>
</dbReference>
<sequence>MSWSDVHARTAIIETVLERATADAQSPLLFANMPDAERLFGGVDGLILALQHRWTNHLAAKLDQAIEDGTPPYVAWDELAAEQPGLRAVLDRFSPQLRSARRAQGAESASAPTMAVTGA</sequence>
<dbReference type="OrthoDB" id="3773711at2"/>
<keyword evidence="2" id="KW-1185">Reference proteome</keyword>
<organism evidence="1 2">
    <name type="scientific">Rhodococcus spelaei</name>
    <dbReference type="NCBI Taxonomy" id="2546320"/>
    <lineage>
        <taxon>Bacteria</taxon>
        <taxon>Bacillati</taxon>
        <taxon>Actinomycetota</taxon>
        <taxon>Actinomycetes</taxon>
        <taxon>Mycobacteriales</taxon>
        <taxon>Nocardiaceae</taxon>
        <taxon>Rhodococcus</taxon>
    </lineage>
</organism>
<dbReference type="AlphaFoldDB" id="A0A541B7R4"/>
<reference evidence="1 2" key="1">
    <citation type="submission" date="2019-06" db="EMBL/GenBank/DDBJ databases">
        <title>Rhodococcus spaelei sp. nov., isolated from a cave.</title>
        <authorList>
            <person name="Lee S.D."/>
        </authorList>
    </citation>
    <scope>NUCLEOTIDE SEQUENCE [LARGE SCALE GENOMIC DNA]</scope>
    <source>
        <strain evidence="1 2">C9-5</strain>
    </source>
</reference>